<dbReference type="PROSITE" id="PS00463">
    <property type="entry name" value="ZN2_CY6_FUNGAL_1"/>
    <property type="match status" value="1"/>
</dbReference>
<feature type="region of interest" description="Disordered" evidence="5">
    <location>
        <begin position="1"/>
        <end position="20"/>
    </location>
</feature>
<dbReference type="InterPro" id="IPR036864">
    <property type="entry name" value="Zn2-C6_fun-type_DNA-bd_sf"/>
</dbReference>
<proteinExistence type="predicted"/>
<dbReference type="InterPro" id="IPR051127">
    <property type="entry name" value="Fungal_SecMet_Regulators"/>
</dbReference>
<dbReference type="PROSITE" id="PS50048">
    <property type="entry name" value="ZN2_CY6_FUNGAL_2"/>
    <property type="match status" value="1"/>
</dbReference>
<name>A0A9P8CTP6_9HYPO</name>
<protein>
    <submittedName>
        <fullName evidence="7">Fungal-specific transcription factor domain-containing protein</fullName>
    </submittedName>
</protein>
<evidence type="ECO:0000256" key="4">
    <source>
        <dbReference type="ARBA" id="ARBA00023242"/>
    </source>
</evidence>
<evidence type="ECO:0000313" key="7">
    <source>
        <dbReference type="EMBL" id="KAG9258450.1"/>
    </source>
</evidence>
<organism evidence="7 8">
    <name type="scientific">Emericellopsis atlantica</name>
    <dbReference type="NCBI Taxonomy" id="2614577"/>
    <lineage>
        <taxon>Eukaryota</taxon>
        <taxon>Fungi</taxon>
        <taxon>Dikarya</taxon>
        <taxon>Ascomycota</taxon>
        <taxon>Pezizomycotina</taxon>
        <taxon>Sordariomycetes</taxon>
        <taxon>Hypocreomycetidae</taxon>
        <taxon>Hypocreales</taxon>
        <taxon>Bionectriaceae</taxon>
        <taxon>Emericellopsis</taxon>
    </lineage>
</organism>
<dbReference type="PANTHER" id="PTHR47424:SF6">
    <property type="entry name" value="PROLINE UTILIZATION TRANS-ACTIVATOR"/>
    <property type="match status" value="1"/>
</dbReference>
<dbReference type="SMART" id="SM00906">
    <property type="entry name" value="Fungal_trans"/>
    <property type="match status" value="1"/>
</dbReference>
<dbReference type="GO" id="GO:0003677">
    <property type="term" value="F:DNA binding"/>
    <property type="evidence" value="ECO:0007669"/>
    <property type="project" value="InterPro"/>
</dbReference>
<reference evidence="7" key="1">
    <citation type="journal article" date="2021" name="IMA Fungus">
        <title>Genomic characterization of three marine fungi, including Emericellopsis atlantica sp. nov. with signatures of a generalist lifestyle and marine biomass degradation.</title>
        <authorList>
            <person name="Hagestad O.C."/>
            <person name="Hou L."/>
            <person name="Andersen J.H."/>
            <person name="Hansen E.H."/>
            <person name="Altermark B."/>
            <person name="Li C."/>
            <person name="Kuhnert E."/>
            <person name="Cox R.J."/>
            <person name="Crous P.W."/>
            <person name="Spatafora J.W."/>
            <person name="Lail K."/>
            <person name="Amirebrahimi M."/>
            <person name="Lipzen A."/>
            <person name="Pangilinan J."/>
            <person name="Andreopoulos W."/>
            <person name="Hayes R.D."/>
            <person name="Ng V."/>
            <person name="Grigoriev I.V."/>
            <person name="Jackson S.A."/>
            <person name="Sutton T.D.S."/>
            <person name="Dobson A.D.W."/>
            <person name="Rama T."/>
        </authorList>
    </citation>
    <scope>NUCLEOTIDE SEQUENCE</scope>
    <source>
        <strain evidence="7">TS7</strain>
    </source>
</reference>
<feature type="domain" description="Zn(2)-C6 fungal-type" evidence="6">
    <location>
        <begin position="18"/>
        <end position="47"/>
    </location>
</feature>
<dbReference type="PANTHER" id="PTHR47424">
    <property type="entry name" value="REGULATORY PROTEIN GAL4"/>
    <property type="match status" value="1"/>
</dbReference>
<dbReference type="Pfam" id="PF00172">
    <property type="entry name" value="Zn_clus"/>
    <property type="match status" value="1"/>
</dbReference>
<dbReference type="EMBL" id="MU251243">
    <property type="protein sequence ID" value="KAG9258450.1"/>
    <property type="molecule type" value="Genomic_DNA"/>
</dbReference>
<dbReference type="InterPro" id="IPR001138">
    <property type="entry name" value="Zn2Cys6_DnaBD"/>
</dbReference>
<dbReference type="SMART" id="SM00066">
    <property type="entry name" value="GAL4"/>
    <property type="match status" value="1"/>
</dbReference>
<dbReference type="OrthoDB" id="3266505at2759"/>
<feature type="region of interest" description="Disordered" evidence="5">
    <location>
        <begin position="81"/>
        <end position="134"/>
    </location>
</feature>
<evidence type="ECO:0000256" key="3">
    <source>
        <dbReference type="ARBA" id="ARBA00023163"/>
    </source>
</evidence>
<dbReference type="CDD" id="cd12148">
    <property type="entry name" value="fungal_TF_MHR"/>
    <property type="match status" value="1"/>
</dbReference>
<dbReference type="GeneID" id="70288960"/>
<gene>
    <name evidence="7" type="ORF">F5Z01DRAFT_196787</name>
</gene>
<dbReference type="GO" id="GO:0006351">
    <property type="term" value="P:DNA-templated transcription"/>
    <property type="evidence" value="ECO:0007669"/>
    <property type="project" value="InterPro"/>
</dbReference>
<keyword evidence="8" id="KW-1185">Reference proteome</keyword>
<dbReference type="GO" id="GO:0008270">
    <property type="term" value="F:zinc ion binding"/>
    <property type="evidence" value="ECO:0007669"/>
    <property type="project" value="InterPro"/>
</dbReference>
<keyword evidence="4" id="KW-0539">Nucleus</keyword>
<sequence>MASARDATQGPGSRSSNACERCRQKKVKCSGDNPCRTCLRQKVTCSFTSIERKLYSEAYVKGLVETVKRYEQRIKQLESGELSRAAAGSDDSIKDDTPVSNQPSVCPTSQAPSQPTSQPSPIKPSGAGTPIEQASGPAFESRVRSLFHSKRDHDFHQNAGQNREAFSSQETAGWFPDIDLVVETTPLAIVPDEEESRRLLDLFLSYHGTIQHFMDPRAFSDSLGLFFQSAESRKIQESSLWYTQYLLVIAMGKLMDQDTASQGDMPGAPYFSEAMRRIPAVHRLGRCGVLAVEILCLATAYLKWCNRRRDAYLFSGTAVRLALALGCSLKPSEQQCLPSERAHRTRVWWTAYMLDRRLSANLGLPPAVDSRQISLELPTTAPGFRSSQALNVNVRLAHTTGEIMGSLYSNTAVSESELVPKIQSILQSLHDIEKSIPQKYALDFESSELELSRTSATLYLILFQAVVLCIRPVYLQRIKAKVEVIPEGQLMPEVQALSESCTKAATRSIRILAALERQGQLARFGFFDLDAAFWSAFILVMNGFVDNTAHPATELGEAGQLLSYLAQGGNKTALQRLEDIMHLSQYVWDAEVTKDTWQGIDQNAHKPYTGVGFSFYQMEEELDLQSFDFGMDIDETLNPAAPGPYPSLGGAGISSLGVDSLNWAQFEELLATRPA</sequence>
<keyword evidence="2" id="KW-0805">Transcription regulation</keyword>
<dbReference type="InterPro" id="IPR007219">
    <property type="entry name" value="XnlR_reg_dom"/>
</dbReference>
<keyword evidence="3" id="KW-0804">Transcription</keyword>
<dbReference type="Proteomes" id="UP000887229">
    <property type="component" value="Unassembled WGS sequence"/>
</dbReference>
<dbReference type="Gene3D" id="4.10.240.10">
    <property type="entry name" value="Zn(2)-C6 fungal-type DNA-binding domain"/>
    <property type="match status" value="1"/>
</dbReference>
<dbReference type="AlphaFoldDB" id="A0A9P8CTP6"/>
<dbReference type="GO" id="GO:0000981">
    <property type="term" value="F:DNA-binding transcription factor activity, RNA polymerase II-specific"/>
    <property type="evidence" value="ECO:0007669"/>
    <property type="project" value="InterPro"/>
</dbReference>
<dbReference type="RefSeq" id="XP_046122374.1">
    <property type="nucleotide sequence ID" value="XM_046258057.1"/>
</dbReference>
<comment type="caution">
    <text evidence="7">The sequence shown here is derived from an EMBL/GenBank/DDBJ whole genome shotgun (WGS) entry which is preliminary data.</text>
</comment>
<evidence type="ECO:0000256" key="2">
    <source>
        <dbReference type="ARBA" id="ARBA00023015"/>
    </source>
</evidence>
<evidence type="ECO:0000313" key="8">
    <source>
        <dbReference type="Proteomes" id="UP000887229"/>
    </source>
</evidence>
<feature type="compositionally biased region" description="Low complexity" evidence="5">
    <location>
        <begin position="107"/>
        <end position="125"/>
    </location>
</feature>
<dbReference type="Pfam" id="PF04082">
    <property type="entry name" value="Fungal_trans"/>
    <property type="match status" value="1"/>
</dbReference>
<dbReference type="SUPFAM" id="SSF57701">
    <property type="entry name" value="Zn2/Cys6 DNA-binding domain"/>
    <property type="match status" value="1"/>
</dbReference>
<accession>A0A9P8CTP6</accession>
<evidence type="ECO:0000259" key="6">
    <source>
        <dbReference type="PROSITE" id="PS50048"/>
    </source>
</evidence>
<evidence type="ECO:0000256" key="1">
    <source>
        <dbReference type="ARBA" id="ARBA00022723"/>
    </source>
</evidence>
<dbReference type="CDD" id="cd00067">
    <property type="entry name" value="GAL4"/>
    <property type="match status" value="1"/>
</dbReference>
<keyword evidence="1" id="KW-0479">Metal-binding</keyword>
<evidence type="ECO:0000256" key="5">
    <source>
        <dbReference type="SAM" id="MobiDB-lite"/>
    </source>
</evidence>